<comment type="function">
    <text evidence="8">Catalyzes the attachment of tyrosine to tRNA(Tyr) in a two-step reaction: tyrosine is first activated by ATP to form Tyr-AMP and then transferred to the acceptor end of tRNA(Tyr).</text>
</comment>
<feature type="domain" description="Tyrosine--tRNA ligase SYY-like C-terminal" evidence="10">
    <location>
        <begin position="368"/>
        <end position="433"/>
    </location>
</feature>
<keyword evidence="2 8" id="KW-0547">Nucleotide-binding</keyword>
<evidence type="ECO:0000256" key="4">
    <source>
        <dbReference type="ARBA" id="ARBA00022884"/>
    </source>
</evidence>
<dbReference type="InterPro" id="IPR002307">
    <property type="entry name" value="Tyr-tRNA-ligase"/>
</dbReference>
<dbReference type="InterPro" id="IPR036986">
    <property type="entry name" value="S4_RNA-bd_sf"/>
</dbReference>
<keyword evidence="3 8" id="KW-0067">ATP-binding</keyword>
<dbReference type="InterPro" id="IPR002305">
    <property type="entry name" value="aa-tRNA-synth_Ic"/>
</dbReference>
<dbReference type="NCBIfam" id="TIGR00234">
    <property type="entry name" value="tyrS"/>
    <property type="match status" value="1"/>
</dbReference>
<keyword evidence="8" id="KW-0963">Cytoplasm</keyword>
<evidence type="ECO:0000313" key="11">
    <source>
        <dbReference type="EMBL" id="MEK0306479.1"/>
    </source>
</evidence>
<dbReference type="PROSITE" id="PS00178">
    <property type="entry name" value="AA_TRNA_LIGASE_I"/>
    <property type="match status" value="1"/>
</dbReference>
<name>A0ABU8ZMQ1_9BIFI</name>
<reference evidence="11 12" key="1">
    <citation type="submission" date="2024-02" db="EMBL/GenBank/DDBJ databases">
        <title>Bifidobacterium honeyensis sp. nov., isolated from the comb honey.</title>
        <authorList>
            <person name="Liu W."/>
            <person name="Li Y."/>
        </authorList>
    </citation>
    <scope>NUCLEOTIDE SEQUENCE [LARGE SCALE GENOMIC DNA]</scope>
    <source>
        <strain evidence="11 12">IMAU50988</strain>
    </source>
</reference>
<dbReference type="PRINTS" id="PR01040">
    <property type="entry name" value="TRNASYNTHTYR"/>
</dbReference>
<keyword evidence="1 8" id="KW-0436">Ligase</keyword>
<dbReference type="Pfam" id="PF22421">
    <property type="entry name" value="SYY_C-terminal"/>
    <property type="match status" value="1"/>
</dbReference>
<accession>A0ABU8ZMQ1</accession>
<dbReference type="InterPro" id="IPR024107">
    <property type="entry name" value="Tyr-tRNA-ligase_bac_1"/>
</dbReference>
<dbReference type="PANTHER" id="PTHR11766:SF0">
    <property type="entry name" value="TYROSINE--TRNA LIGASE, MITOCHONDRIAL"/>
    <property type="match status" value="1"/>
</dbReference>
<sequence length="441" mass="48553">MAKVTDFKEAGFDSLFDELKWRGLIAQSTDETELEKTLDGEPVTYYCGFDPTAPSLHVGNLVQLISMRHLQAAGHHPLALVGGATGLIGDPRQSGERTLNPRNVVEEWTSRLAAQIGRFLPAQGGNPVRFINNYEWTGSMTAIDFLRDVGKNFRMGTMLSKDIVARRLNSEEGISFAEFSYQVLQGNDFLELFDRYDCRLQLGGNDQWGNLTSGLDLIRKVRGVNVNVMTSPLITDSQGKKFGKSEGNAVWLDPAMFSPYRFYQFWFNQPDDQVIKLLKTFTFLPKAEVERLEEEVKTDPGAREAQKALAWEVTSYVHGERAAQGAIDASGSLFGRGGNLDDLDEDVLEGALEGLKIDDGQGGMTFAAAAAGDRVVEAGVKAGLFKSVSEARKTVNSGGVYLNNTRVADQEAVLADKDFLHGRFALLRRGKKALGVLERRA</sequence>
<dbReference type="SUPFAM" id="SSF55174">
    <property type="entry name" value="Alpha-L RNA-binding motif"/>
    <property type="match status" value="1"/>
</dbReference>
<evidence type="ECO:0000256" key="6">
    <source>
        <dbReference type="ARBA" id="ARBA00023146"/>
    </source>
</evidence>
<organism evidence="11 12">
    <name type="scientific">Bifidobacterium favimelis</name>
    <dbReference type="NCBI Taxonomy" id="3122979"/>
    <lineage>
        <taxon>Bacteria</taxon>
        <taxon>Bacillati</taxon>
        <taxon>Actinomycetota</taxon>
        <taxon>Actinomycetes</taxon>
        <taxon>Bifidobacteriales</taxon>
        <taxon>Bifidobacteriaceae</taxon>
        <taxon>Bifidobacterium</taxon>
    </lineage>
</organism>
<dbReference type="Pfam" id="PF00579">
    <property type="entry name" value="tRNA-synt_1b"/>
    <property type="match status" value="1"/>
</dbReference>
<comment type="subcellular location">
    <subcellularLocation>
        <location evidence="8">Cytoplasm</location>
    </subcellularLocation>
</comment>
<dbReference type="EC" id="6.1.1.1" evidence="8"/>
<evidence type="ECO:0000256" key="7">
    <source>
        <dbReference type="ARBA" id="ARBA00048248"/>
    </source>
</evidence>
<dbReference type="InterPro" id="IPR054608">
    <property type="entry name" value="SYY-like_C"/>
</dbReference>
<keyword evidence="4 9" id="KW-0694">RNA-binding</keyword>
<dbReference type="CDD" id="cd00165">
    <property type="entry name" value="S4"/>
    <property type="match status" value="1"/>
</dbReference>
<dbReference type="EMBL" id="JBANBB010000001">
    <property type="protein sequence ID" value="MEK0306479.1"/>
    <property type="molecule type" value="Genomic_DNA"/>
</dbReference>
<evidence type="ECO:0000256" key="9">
    <source>
        <dbReference type="PROSITE-ProRule" id="PRU00182"/>
    </source>
</evidence>
<protein>
    <recommendedName>
        <fullName evidence="8">Tyrosine--tRNA ligase</fullName>
        <ecNumber evidence="8">6.1.1.1</ecNumber>
    </recommendedName>
    <alternativeName>
        <fullName evidence="8">Tyrosyl-tRNA synthetase</fullName>
        <shortName evidence="8">TyrRS</shortName>
    </alternativeName>
</protein>
<feature type="binding site" evidence="8">
    <location>
        <position position="181"/>
    </location>
    <ligand>
        <name>L-tyrosine</name>
        <dbReference type="ChEBI" id="CHEBI:58315"/>
    </ligand>
</feature>
<comment type="catalytic activity">
    <reaction evidence="7 8">
        <text>tRNA(Tyr) + L-tyrosine + ATP = L-tyrosyl-tRNA(Tyr) + AMP + diphosphate + H(+)</text>
        <dbReference type="Rhea" id="RHEA:10220"/>
        <dbReference type="Rhea" id="RHEA-COMP:9706"/>
        <dbReference type="Rhea" id="RHEA-COMP:9707"/>
        <dbReference type="ChEBI" id="CHEBI:15378"/>
        <dbReference type="ChEBI" id="CHEBI:30616"/>
        <dbReference type="ChEBI" id="CHEBI:33019"/>
        <dbReference type="ChEBI" id="CHEBI:58315"/>
        <dbReference type="ChEBI" id="CHEBI:78442"/>
        <dbReference type="ChEBI" id="CHEBI:78536"/>
        <dbReference type="ChEBI" id="CHEBI:456215"/>
        <dbReference type="EC" id="6.1.1.1"/>
    </reaction>
</comment>
<feature type="binding site" evidence="8">
    <location>
        <position position="244"/>
    </location>
    <ligand>
        <name>ATP</name>
        <dbReference type="ChEBI" id="CHEBI:30616"/>
    </ligand>
</feature>
<dbReference type="InterPro" id="IPR001412">
    <property type="entry name" value="aa-tRNA-synth_I_CS"/>
</dbReference>
<proteinExistence type="inferred from homology"/>
<feature type="short sequence motif" description="'KMSKS' region" evidence="8">
    <location>
        <begin position="241"/>
        <end position="245"/>
    </location>
</feature>
<evidence type="ECO:0000256" key="5">
    <source>
        <dbReference type="ARBA" id="ARBA00022917"/>
    </source>
</evidence>
<evidence type="ECO:0000256" key="8">
    <source>
        <dbReference type="HAMAP-Rule" id="MF_02006"/>
    </source>
</evidence>
<evidence type="ECO:0000313" key="12">
    <source>
        <dbReference type="Proteomes" id="UP001373159"/>
    </source>
</evidence>
<keyword evidence="5 8" id="KW-0648">Protein biosynthesis</keyword>
<dbReference type="GO" id="GO:0004831">
    <property type="term" value="F:tyrosine-tRNA ligase activity"/>
    <property type="evidence" value="ECO:0007669"/>
    <property type="project" value="UniProtKB-EC"/>
</dbReference>
<evidence type="ECO:0000256" key="3">
    <source>
        <dbReference type="ARBA" id="ARBA00022840"/>
    </source>
</evidence>
<dbReference type="CDD" id="cd00805">
    <property type="entry name" value="TyrRS_core"/>
    <property type="match status" value="1"/>
</dbReference>
<keyword evidence="12" id="KW-1185">Reference proteome</keyword>
<gene>
    <name evidence="8 11" type="primary">tyrS</name>
    <name evidence="11" type="ORF">V8P97_03205</name>
</gene>
<feature type="binding site" evidence="8">
    <location>
        <position position="185"/>
    </location>
    <ligand>
        <name>L-tyrosine</name>
        <dbReference type="ChEBI" id="CHEBI:58315"/>
    </ligand>
</feature>
<dbReference type="SUPFAM" id="SSF52374">
    <property type="entry name" value="Nucleotidylyl transferase"/>
    <property type="match status" value="1"/>
</dbReference>
<dbReference type="Proteomes" id="UP001373159">
    <property type="component" value="Unassembled WGS sequence"/>
</dbReference>
<feature type="short sequence motif" description="'HIGH' region" evidence="8">
    <location>
        <begin position="51"/>
        <end position="60"/>
    </location>
</feature>
<comment type="subunit">
    <text evidence="8">Homodimer.</text>
</comment>
<dbReference type="Gene3D" id="3.40.50.620">
    <property type="entry name" value="HUPs"/>
    <property type="match status" value="1"/>
</dbReference>
<dbReference type="RefSeq" id="WP_340469003.1">
    <property type="nucleotide sequence ID" value="NZ_JBANBB010000001.1"/>
</dbReference>
<dbReference type="PANTHER" id="PTHR11766">
    <property type="entry name" value="TYROSYL-TRNA SYNTHETASE"/>
    <property type="match status" value="1"/>
</dbReference>
<dbReference type="PROSITE" id="PS50889">
    <property type="entry name" value="S4"/>
    <property type="match status" value="1"/>
</dbReference>
<evidence type="ECO:0000259" key="10">
    <source>
        <dbReference type="Pfam" id="PF22421"/>
    </source>
</evidence>
<dbReference type="Gene3D" id="3.10.290.10">
    <property type="entry name" value="RNA-binding S4 domain"/>
    <property type="match status" value="1"/>
</dbReference>
<dbReference type="InterPro" id="IPR014729">
    <property type="entry name" value="Rossmann-like_a/b/a_fold"/>
</dbReference>
<dbReference type="Gene3D" id="1.10.240.10">
    <property type="entry name" value="Tyrosyl-Transfer RNA Synthetase"/>
    <property type="match status" value="1"/>
</dbReference>
<evidence type="ECO:0000256" key="2">
    <source>
        <dbReference type="ARBA" id="ARBA00022741"/>
    </source>
</evidence>
<feature type="binding site" evidence="8">
    <location>
        <position position="46"/>
    </location>
    <ligand>
        <name>L-tyrosine</name>
        <dbReference type="ChEBI" id="CHEBI:58315"/>
    </ligand>
</feature>
<dbReference type="HAMAP" id="MF_02006">
    <property type="entry name" value="Tyr_tRNA_synth_type1"/>
    <property type="match status" value="1"/>
</dbReference>
<dbReference type="InterPro" id="IPR024088">
    <property type="entry name" value="Tyr-tRNA-ligase_bac-type"/>
</dbReference>
<evidence type="ECO:0000256" key="1">
    <source>
        <dbReference type="ARBA" id="ARBA00022598"/>
    </source>
</evidence>
<comment type="similarity">
    <text evidence="8">Belongs to the class-I aminoacyl-tRNA synthetase family. TyrS type 1 subfamily.</text>
</comment>
<keyword evidence="6 8" id="KW-0030">Aminoacyl-tRNA synthetase</keyword>
<comment type="caution">
    <text evidence="11">The sequence shown here is derived from an EMBL/GenBank/DDBJ whole genome shotgun (WGS) entry which is preliminary data.</text>
</comment>